<dbReference type="VEuPathDB" id="PlasmoDB:PVW1_060032200"/>
<reference evidence="2 3" key="1">
    <citation type="submission" date="2016-07" db="EMBL/GenBank/DDBJ databases">
        <authorList>
            <consortium name="Pathogen Informatics"/>
        </authorList>
    </citation>
    <scope>NUCLEOTIDE SEQUENCE [LARGE SCALE GENOMIC DNA]</scope>
</reference>
<organism evidence="2 3">
    <name type="scientific">Plasmodium vivax</name>
    <name type="common">malaria parasite P. vivax</name>
    <dbReference type="NCBI Taxonomy" id="5855"/>
    <lineage>
        <taxon>Eukaryota</taxon>
        <taxon>Sar</taxon>
        <taxon>Alveolata</taxon>
        <taxon>Apicomplexa</taxon>
        <taxon>Aconoidasida</taxon>
        <taxon>Haemosporida</taxon>
        <taxon>Plasmodiidae</taxon>
        <taxon>Plasmodium</taxon>
        <taxon>Plasmodium (Plasmodium)</taxon>
    </lineage>
</organism>
<dbReference type="EMBL" id="FLYH01000309">
    <property type="protein sequence ID" value="SCA60304.1"/>
    <property type="molecule type" value="Genomic_DNA"/>
</dbReference>
<evidence type="ECO:0008006" key="4">
    <source>
        <dbReference type="Google" id="ProtNLM"/>
    </source>
</evidence>
<evidence type="ECO:0000313" key="2">
    <source>
        <dbReference type="EMBL" id="SCA60304.1"/>
    </source>
</evidence>
<feature type="compositionally biased region" description="Basic and acidic residues" evidence="1">
    <location>
        <begin position="120"/>
        <end position="136"/>
    </location>
</feature>
<feature type="compositionally biased region" description="Polar residues" evidence="1">
    <location>
        <begin position="138"/>
        <end position="147"/>
    </location>
</feature>
<accession>A0A1G4E4X5</accession>
<sequence>MFSRRIPTYSSARSSFQKYVSIDGIQKYNNYKNEIEQKIINYYGDPDIKNFSEICTSNGKCNFNKIQAKKTFEPKTVKKGTCTGETNCEKPILSAGAEKITSVTRPLARNKIAISSPQSDPKDHHQKVTDGQELKKANVSTQPQPSIKNPAPHVVPEIEVPGKSANLDFRNSEENHARPQPLVVAEPKENVLVTPPRDHPVETITIGESGRGNSSEVSDSDKNIIPSKLLGDQTQSNNSPYQINTNGKLNLHINFAGQANGHHNIDTAIVVEHVPPQGNTVEKGTTYASANGLFPVDVLPVEQQRDGATTSIMHLSGGCDNTGMTYTDNEDSSNRTLCNERSSDQVYHSETLSSKGRDSELFNDNGNILDRLKDFFESIPNNERVIKTSAPIGIALLLGHKNFNAHRNCSVVGPSF</sequence>
<dbReference type="VEuPathDB" id="PlasmoDB:PVX_062690"/>
<name>A0A1G4E4X5_PLAVI</name>
<evidence type="ECO:0000313" key="3">
    <source>
        <dbReference type="Proteomes" id="UP000196402"/>
    </source>
</evidence>
<evidence type="ECO:0000256" key="1">
    <source>
        <dbReference type="SAM" id="MobiDB-lite"/>
    </source>
</evidence>
<protein>
    <recommendedName>
        <fullName evidence="4">VIR protein</fullName>
    </recommendedName>
</protein>
<gene>
    <name evidence="2" type="ORF">PVT01_000090300</name>
</gene>
<dbReference type="Proteomes" id="UP000196402">
    <property type="component" value="Unassembled WGS sequence"/>
</dbReference>
<feature type="region of interest" description="Disordered" evidence="1">
    <location>
        <begin position="112"/>
        <end position="154"/>
    </location>
</feature>
<dbReference type="AlphaFoldDB" id="A0A1G4E4X5"/>
<dbReference type="VEuPathDB" id="PlasmoDB:PVPAM_010010300"/>
<feature type="region of interest" description="Disordered" evidence="1">
    <location>
        <begin position="193"/>
        <end position="222"/>
    </location>
</feature>
<proteinExistence type="predicted"/>